<dbReference type="InterPro" id="IPR042279">
    <property type="entry name" value="Pep_M60_3"/>
</dbReference>
<dbReference type="InterPro" id="IPR035423">
    <property type="entry name" value="M60-like_N"/>
</dbReference>
<name>A0A7U3SPU0_9SPHI</name>
<evidence type="ECO:0000313" key="2">
    <source>
        <dbReference type="EMBL" id="QPH38873.1"/>
    </source>
</evidence>
<evidence type="ECO:0000259" key="1">
    <source>
        <dbReference type="PROSITE" id="PS51723"/>
    </source>
</evidence>
<dbReference type="EMBL" id="CP064939">
    <property type="protein sequence ID" value="QPH38873.1"/>
    <property type="molecule type" value="Genomic_DNA"/>
</dbReference>
<dbReference type="SMART" id="SM01276">
    <property type="entry name" value="M60-like"/>
    <property type="match status" value="1"/>
</dbReference>
<dbReference type="PROSITE" id="PS51257">
    <property type="entry name" value="PROKAR_LIPOPROTEIN"/>
    <property type="match status" value="1"/>
</dbReference>
<sequence>MKLKIYLPFTAIAAIVLSLTACKKYGIEVPDGFDDASGNQTNVTVDTNMKNIDRSGYAKARIFPGLVDQSEPRVQNQEFTLDLNFANQTTDNLRISVAPKPRFSTGYYAAPGELIKIIVPAGANGLNMQIGGHTDNLSGKSPLLRDPIIYNIQPLYPGVNYMRNIYGGTIYINATIAIAQPVKFIISGAVVSPDFVLGVDNDVSWLAKVKASKVPWLELRCKRVVFLVPLDKIQAKVNAGQLNNPTALMTEWNNKFELDFNGWMGLSDNAAEIIDRSPQGAWRGVLDIQLSAGYGHNGFPFVGLNDAEWFNGMTSLSRLFTNDGMWGTYHEFGHNCQQTRVWSWSTLGETTNNLFNFKTANRVGADYTILHPGVTKGFPLAVAWASNSTIPKNFDGDKEIDDPFKRMTPFIQIFEKYGYEAMTKLYTEARRVQRLAINDIDKHDFVYEHLSAYTQSDLAAFFDAWGITISKQTNAKVAAKYPLLTKQIWTYNPLDKTGGTADIVPTIYSVSSNQSNEGSPANMLDGNTATYWHSQYSPAPSAEQSYPHTIVYGQNQRLPIKGLYFVPRNSTAQRVKDAEILVSDDNVNFTSVGTFRIPNAFARYDFNFPGGVVAPRFIKIVFKNSWVSGNTKLAAVAEIGVIKP</sequence>
<dbReference type="PANTHER" id="PTHR15730">
    <property type="entry name" value="EXPERIMENTAL AUTOIMMUNE PROSTATITIS ANTIGEN 2-RELATED"/>
    <property type="match status" value="1"/>
</dbReference>
<evidence type="ECO:0000313" key="3">
    <source>
        <dbReference type="Proteomes" id="UP000594759"/>
    </source>
</evidence>
<dbReference type="AlphaFoldDB" id="A0A7U3SPU0"/>
<dbReference type="Pfam" id="PF00754">
    <property type="entry name" value="F5_F8_type_C"/>
    <property type="match status" value="1"/>
</dbReference>
<dbReference type="Gene3D" id="2.60.120.260">
    <property type="entry name" value="Galactose-binding domain-like"/>
    <property type="match status" value="1"/>
</dbReference>
<keyword evidence="3" id="KW-1185">Reference proteome</keyword>
<dbReference type="SUPFAM" id="SSF49785">
    <property type="entry name" value="Galactose-binding domain-like"/>
    <property type="match status" value="1"/>
</dbReference>
<dbReference type="PANTHER" id="PTHR15730:SF5">
    <property type="entry name" value="SI:CH211-210B2.2-RELATED"/>
    <property type="match status" value="1"/>
</dbReference>
<dbReference type="Gene3D" id="1.10.390.30">
    <property type="entry name" value="Peptidase M60, enhancin-like domain 3"/>
    <property type="match status" value="1"/>
</dbReference>
<dbReference type="InterPro" id="IPR031161">
    <property type="entry name" value="Peptidase_M60_dom"/>
</dbReference>
<dbReference type="RefSeq" id="WP_196098348.1">
    <property type="nucleotide sequence ID" value="NZ_CP064939.1"/>
</dbReference>
<dbReference type="PROSITE" id="PS51723">
    <property type="entry name" value="PEPTIDASE_M60"/>
    <property type="match status" value="1"/>
</dbReference>
<dbReference type="InterPro" id="IPR000421">
    <property type="entry name" value="FA58C"/>
</dbReference>
<proteinExistence type="predicted"/>
<protein>
    <submittedName>
        <fullName evidence="2">Discoidin domain-containing protein</fullName>
    </submittedName>
</protein>
<dbReference type="Pfam" id="PF17291">
    <property type="entry name" value="M60-like_N"/>
    <property type="match status" value="1"/>
</dbReference>
<organism evidence="2 3">
    <name type="scientific">Pedobacter endophyticus</name>
    <dbReference type="NCBI Taxonomy" id="2789740"/>
    <lineage>
        <taxon>Bacteria</taxon>
        <taxon>Pseudomonadati</taxon>
        <taxon>Bacteroidota</taxon>
        <taxon>Sphingobacteriia</taxon>
        <taxon>Sphingobacteriales</taxon>
        <taxon>Sphingobacteriaceae</taxon>
        <taxon>Pedobacter</taxon>
    </lineage>
</organism>
<dbReference type="Gene3D" id="3.40.390.80">
    <property type="entry name" value="Peptidase M60, enhancin-like domain 2"/>
    <property type="match status" value="1"/>
</dbReference>
<accession>A0A7U3SPU0</accession>
<gene>
    <name evidence="2" type="ORF">IZT61_17670</name>
</gene>
<dbReference type="InterPro" id="IPR051244">
    <property type="entry name" value="TCAF"/>
</dbReference>
<reference evidence="2 3" key="1">
    <citation type="submission" date="2020-11" db="EMBL/GenBank/DDBJ databases">
        <title>Pedobacter endophytica, an endophytic bacteria isolated form Carex pumila.</title>
        <authorList>
            <person name="Peng Y."/>
            <person name="Jiang L."/>
            <person name="Lee J."/>
        </authorList>
    </citation>
    <scope>NUCLEOTIDE SEQUENCE [LARGE SCALE GENOMIC DNA]</scope>
    <source>
        <strain evidence="2 3">JBR3-12</strain>
    </source>
</reference>
<dbReference type="Proteomes" id="UP000594759">
    <property type="component" value="Chromosome"/>
</dbReference>
<dbReference type="Gene3D" id="2.60.120.1250">
    <property type="entry name" value="Peptidase M60, enhancin-like domain 1"/>
    <property type="match status" value="1"/>
</dbReference>
<dbReference type="KEGG" id="pex:IZT61_17670"/>
<feature type="domain" description="Peptidase M60" evidence="1">
    <location>
        <begin position="100"/>
        <end position="418"/>
    </location>
</feature>
<dbReference type="Pfam" id="PF13402">
    <property type="entry name" value="Peptidase_M60"/>
    <property type="match status" value="1"/>
</dbReference>
<dbReference type="InterPro" id="IPR008979">
    <property type="entry name" value="Galactose-bd-like_sf"/>
</dbReference>